<gene>
    <name evidence="6" type="ORF">Drose_11725</name>
</gene>
<feature type="DNA-binding region" description="H-T-H motif" evidence="4">
    <location>
        <begin position="32"/>
        <end position="51"/>
    </location>
</feature>
<evidence type="ECO:0000259" key="5">
    <source>
        <dbReference type="PROSITE" id="PS50977"/>
    </source>
</evidence>
<reference evidence="6" key="1">
    <citation type="submission" date="2021-04" db="EMBL/GenBank/DDBJ databases">
        <title>Biosynthetic gene clusters of Dactylosporangioum roseum.</title>
        <authorList>
            <person name="Hartkoorn R.C."/>
            <person name="Beaudoing E."/>
            <person name="Hot D."/>
            <person name="Moureu S."/>
        </authorList>
    </citation>
    <scope>NUCLEOTIDE SEQUENCE</scope>
    <source>
        <strain evidence="6">NRRL B-16295</strain>
    </source>
</reference>
<name>A0ABY5Z9Q7_9ACTN</name>
<keyword evidence="2 4" id="KW-0238">DNA-binding</keyword>
<sequence>MALRAEKKAATRTALADAALALFLERGFDRVTVAEVAEAARVSVNTAFNYFPTKEDLFFDRQDAVVRRLADAVSSRLPGESPAAAVRALFLAELDRDEPTLGLSPGAAGFWRVIDGSAALQARARRLTESAEAALAAVLAGAVGERSAGWAAAVLAGVDRALHAEIRRRMLAGADPAEVRAAIRATAEDAFAAAARALDPGGERR</sequence>
<dbReference type="Gene3D" id="1.10.357.10">
    <property type="entry name" value="Tetracycline Repressor, domain 2"/>
    <property type="match status" value="1"/>
</dbReference>
<dbReference type="PROSITE" id="PS50977">
    <property type="entry name" value="HTH_TETR_2"/>
    <property type="match status" value="1"/>
</dbReference>
<evidence type="ECO:0000256" key="3">
    <source>
        <dbReference type="ARBA" id="ARBA00023163"/>
    </source>
</evidence>
<dbReference type="InterPro" id="IPR050109">
    <property type="entry name" value="HTH-type_TetR-like_transc_reg"/>
</dbReference>
<proteinExistence type="predicted"/>
<dbReference type="SUPFAM" id="SSF46689">
    <property type="entry name" value="Homeodomain-like"/>
    <property type="match status" value="1"/>
</dbReference>
<organism evidence="6 7">
    <name type="scientific">Dactylosporangium roseum</name>
    <dbReference type="NCBI Taxonomy" id="47989"/>
    <lineage>
        <taxon>Bacteria</taxon>
        <taxon>Bacillati</taxon>
        <taxon>Actinomycetota</taxon>
        <taxon>Actinomycetes</taxon>
        <taxon>Micromonosporales</taxon>
        <taxon>Micromonosporaceae</taxon>
        <taxon>Dactylosporangium</taxon>
    </lineage>
</organism>
<feature type="domain" description="HTH tetR-type" evidence="5">
    <location>
        <begin position="9"/>
        <end position="69"/>
    </location>
</feature>
<dbReference type="Proteomes" id="UP001058271">
    <property type="component" value="Chromosome"/>
</dbReference>
<dbReference type="PANTHER" id="PTHR30055:SF234">
    <property type="entry name" value="HTH-TYPE TRANSCRIPTIONAL REGULATOR BETI"/>
    <property type="match status" value="1"/>
</dbReference>
<evidence type="ECO:0000313" key="6">
    <source>
        <dbReference type="EMBL" id="UWZ38826.1"/>
    </source>
</evidence>
<dbReference type="Pfam" id="PF00440">
    <property type="entry name" value="TetR_N"/>
    <property type="match status" value="1"/>
</dbReference>
<evidence type="ECO:0000313" key="7">
    <source>
        <dbReference type="Proteomes" id="UP001058271"/>
    </source>
</evidence>
<protein>
    <submittedName>
        <fullName evidence="6">TetR/AcrR family transcriptional regulator</fullName>
    </submittedName>
</protein>
<keyword evidence="3" id="KW-0804">Transcription</keyword>
<accession>A0ABY5Z9Q7</accession>
<evidence type="ECO:0000256" key="1">
    <source>
        <dbReference type="ARBA" id="ARBA00023015"/>
    </source>
</evidence>
<keyword evidence="7" id="KW-1185">Reference proteome</keyword>
<dbReference type="EMBL" id="CP073721">
    <property type="protein sequence ID" value="UWZ38826.1"/>
    <property type="molecule type" value="Genomic_DNA"/>
</dbReference>
<dbReference type="Gene3D" id="1.10.10.60">
    <property type="entry name" value="Homeodomain-like"/>
    <property type="match status" value="1"/>
</dbReference>
<dbReference type="PRINTS" id="PR00455">
    <property type="entry name" value="HTHTETR"/>
</dbReference>
<evidence type="ECO:0000256" key="2">
    <source>
        <dbReference type="ARBA" id="ARBA00023125"/>
    </source>
</evidence>
<keyword evidence="1" id="KW-0805">Transcription regulation</keyword>
<dbReference type="InterPro" id="IPR001647">
    <property type="entry name" value="HTH_TetR"/>
</dbReference>
<dbReference type="RefSeq" id="WP_260728213.1">
    <property type="nucleotide sequence ID" value="NZ_BAAABS010000041.1"/>
</dbReference>
<dbReference type="InterPro" id="IPR009057">
    <property type="entry name" value="Homeodomain-like_sf"/>
</dbReference>
<evidence type="ECO:0000256" key="4">
    <source>
        <dbReference type="PROSITE-ProRule" id="PRU00335"/>
    </source>
</evidence>
<dbReference type="PANTHER" id="PTHR30055">
    <property type="entry name" value="HTH-TYPE TRANSCRIPTIONAL REGULATOR RUTR"/>
    <property type="match status" value="1"/>
</dbReference>